<proteinExistence type="predicted"/>
<dbReference type="InterPro" id="IPR025312">
    <property type="entry name" value="DUF4216"/>
</dbReference>
<evidence type="ECO:0008006" key="5">
    <source>
        <dbReference type="Google" id="ProtNLM"/>
    </source>
</evidence>
<comment type="caution">
    <text evidence="4">The sequence shown here is derived from an EMBL/GenBank/DDBJ whole genome shotgun (WGS) entry which is preliminary data.</text>
</comment>
<protein>
    <recommendedName>
        <fullName evidence="5">Transposon protein, putative, CACTA, En/Spm sub-class</fullName>
    </recommendedName>
</protein>
<name>A0AAW2P953_9LAMI</name>
<evidence type="ECO:0000313" key="4">
    <source>
        <dbReference type="EMBL" id="KAL0352078.1"/>
    </source>
</evidence>
<gene>
    <name evidence="4" type="ORF">Scaly_1596500</name>
</gene>
<organism evidence="4">
    <name type="scientific">Sesamum calycinum</name>
    <dbReference type="NCBI Taxonomy" id="2727403"/>
    <lineage>
        <taxon>Eukaryota</taxon>
        <taxon>Viridiplantae</taxon>
        <taxon>Streptophyta</taxon>
        <taxon>Embryophyta</taxon>
        <taxon>Tracheophyta</taxon>
        <taxon>Spermatophyta</taxon>
        <taxon>Magnoliopsida</taxon>
        <taxon>eudicotyledons</taxon>
        <taxon>Gunneridae</taxon>
        <taxon>Pentapetalae</taxon>
        <taxon>asterids</taxon>
        <taxon>lamiids</taxon>
        <taxon>Lamiales</taxon>
        <taxon>Pedaliaceae</taxon>
        <taxon>Sesamum</taxon>
    </lineage>
</organism>
<feature type="compositionally biased region" description="Acidic residues" evidence="1">
    <location>
        <begin position="418"/>
        <end position="443"/>
    </location>
</feature>
<evidence type="ECO:0000259" key="3">
    <source>
        <dbReference type="Pfam" id="PF13963"/>
    </source>
</evidence>
<feature type="domain" description="Transposase-associated" evidence="3">
    <location>
        <begin position="11"/>
        <end position="53"/>
    </location>
</feature>
<sequence length="443" mass="50898">MYNKNLLGRADLTPEFKNGVKTSMEWAKGQRRHMDGDKIRCPCQKCKNTKFGTPDKEYFEAPSVPQVSEATPTGHVEGNYPQWGDEQHIDWAQRMVFDAARPSYFAFSHEGVTDDGTRSCSVDVGTSSYVYGGGGPYDYYESRILPSNHTLSGDYYSTKKLVKDLGLPVEKIHVCKNGCMLYWKDDVDLEYCKFYGEGRYKPARGRDPHQKKSLYAVLRSCLNELYQHHHPADPIIDQLVSIEFKDWFKRRGPSAEVTLFNAYFVNGYNFQTERHNTGKSTMNCRVCVKSSSCTDEENNFYEIIKEIIQLAYPLIPNLHIVLFKCRWVDPVQGMKVHPSYHLIDVNFKKLYQKDDPFIFAQQAVQVYFMDYPIAYQPEEVVSVPIVAIGNQSYDLRDPNGLQVVLEAVGTSWRQLHENDDDNEDKDEDSGGDDKTDDEEYEAT</sequence>
<reference evidence="4" key="2">
    <citation type="journal article" date="2024" name="Plant">
        <title>Genomic evolution and insights into agronomic trait innovations of Sesamum species.</title>
        <authorList>
            <person name="Miao H."/>
            <person name="Wang L."/>
            <person name="Qu L."/>
            <person name="Liu H."/>
            <person name="Sun Y."/>
            <person name="Le M."/>
            <person name="Wang Q."/>
            <person name="Wei S."/>
            <person name="Zheng Y."/>
            <person name="Lin W."/>
            <person name="Duan Y."/>
            <person name="Cao H."/>
            <person name="Xiong S."/>
            <person name="Wang X."/>
            <person name="Wei L."/>
            <person name="Li C."/>
            <person name="Ma Q."/>
            <person name="Ju M."/>
            <person name="Zhao R."/>
            <person name="Li G."/>
            <person name="Mu C."/>
            <person name="Tian Q."/>
            <person name="Mei H."/>
            <person name="Zhang T."/>
            <person name="Gao T."/>
            <person name="Zhang H."/>
        </authorList>
    </citation>
    <scope>NUCLEOTIDE SEQUENCE</scope>
    <source>
        <strain evidence="4">KEN8</strain>
    </source>
</reference>
<feature type="domain" description="DUF4216" evidence="2">
    <location>
        <begin position="310"/>
        <end position="373"/>
    </location>
</feature>
<dbReference type="PANTHER" id="PTHR48258:SF4">
    <property type="entry name" value="DUF4216 DOMAIN-CONTAINING PROTEIN"/>
    <property type="match status" value="1"/>
</dbReference>
<dbReference type="Pfam" id="PF13963">
    <property type="entry name" value="Transpos_assoc"/>
    <property type="match status" value="1"/>
</dbReference>
<dbReference type="EMBL" id="JACGWM010000009">
    <property type="protein sequence ID" value="KAL0352078.1"/>
    <property type="molecule type" value="Genomic_DNA"/>
</dbReference>
<dbReference type="PANTHER" id="PTHR48258">
    <property type="entry name" value="DUF4218 DOMAIN-CONTAINING PROTEIN-RELATED"/>
    <property type="match status" value="1"/>
</dbReference>
<dbReference type="InterPro" id="IPR029480">
    <property type="entry name" value="Transpos_assoc"/>
</dbReference>
<dbReference type="Pfam" id="PF13952">
    <property type="entry name" value="DUF4216"/>
    <property type="match status" value="1"/>
</dbReference>
<evidence type="ECO:0000259" key="2">
    <source>
        <dbReference type="Pfam" id="PF13952"/>
    </source>
</evidence>
<dbReference type="AlphaFoldDB" id="A0AAW2P953"/>
<reference evidence="4" key="1">
    <citation type="submission" date="2020-06" db="EMBL/GenBank/DDBJ databases">
        <authorList>
            <person name="Li T."/>
            <person name="Hu X."/>
            <person name="Zhang T."/>
            <person name="Song X."/>
            <person name="Zhang H."/>
            <person name="Dai N."/>
            <person name="Sheng W."/>
            <person name="Hou X."/>
            <person name="Wei L."/>
        </authorList>
    </citation>
    <scope>NUCLEOTIDE SEQUENCE</scope>
    <source>
        <strain evidence="4">KEN8</strain>
        <tissue evidence="4">Leaf</tissue>
    </source>
</reference>
<accession>A0AAW2P953</accession>
<evidence type="ECO:0000256" key="1">
    <source>
        <dbReference type="SAM" id="MobiDB-lite"/>
    </source>
</evidence>
<feature type="region of interest" description="Disordered" evidence="1">
    <location>
        <begin position="414"/>
        <end position="443"/>
    </location>
</feature>